<dbReference type="EMBL" id="ML119647">
    <property type="protein sequence ID" value="RPA87300.1"/>
    <property type="molecule type" value="Genomic_DNA"/>
</dbReference>
<organism evidence="2 3">
    <name type="scientific">Ascobolus immersus RN42</name>
    <dbReference type="NCBI Taxonomy" id="1160509"/>
    <lineage>
        <taxon>Eukaryota</taxon>
        <taxon>Fungi</taxon>
        <taxon>Dikarya</taxon>
        <taxon>Ascomycota</taxon>
        <taxon>Pezizomycotina</taxon>
        <taxon>Pezizomycetes</taxon>
        <taxon>Pezizales</taxon>
        <taxon>Ascobolaceae</taxon>
        <taxon>Ascobolus</taxon>
    </lineage>
</organism>
<feature type="compositionally biased region" description="Basic residues" evidence="1">
    <location>
        <begin position="729"/>
        <end position="741"/>
    </location>
</feature>
<evidence type="ECO:0000313" key="2">
    <source>
        <dbReference type="EMBL" id="RPA87300.1"/>
    </source>
</evidence>
<feature type="region of interest" description="Disordered" evidence="1">
    <location>
        <begin position="716"/>
        <end position="754"/>
    </location>
</feature>
<gene>
    <name evidence="2" type="ORF">BJ508DRAFT_410811</name>
</gene>
<dbReference type="PANTHER" id="PTHR46434">
    <property type="entry name" value="GENETIC INTERACTOR OF PROHIBITINS 3, MITOCHONDRIAL"/>
    <property type="match status" value="1"/>
</dbReference>
<name>A0A3N4ISY2_ASCIM</name>
<dbReference type="STRING" id="1160509.A0A3N4ISY2"/>
<proteinExistence type="predicted"/>
<dbReference type="PANTHER" id="PTHR46434:SF1">
    <property type="entry name" value="GENETIC INTERACTOR OF PROHIBITINS 3, MITOCHONDRIAL"/>
    <property type="match status" value="1"/>
</dbReference>
<dbReference type="OrthoDB" id="1696305at2759"/>
<dbReference type="InterPro" id="IPR050896">
    <property type="entry name" value="Mito_lipid_metab_GTPase"/>
</dbReference>
<dbReference type="InterPro" id="IPR027417">
    <property type="entry name" value="P-loop_NTPase"/>
</dbReference>
<protein>
    <submittedName>
        <fullName evidence="2">Uncharacterized protein</fullName>
    </submittedName>
</protein>
<keyword evidence="3" id="KW-1185">Reference proteome</keyword>
<dbReference type="SUPFAM" id="SSF52540">
    <property type="entry name" value="P-loop containing nucleoside triphosphate hydrolases"/>
    <property type="match status" value="1"/>
</dbReference>
<dbReference type="GO" id="GO:0005739">
    <property type="term" value="C:mitochondrion"/>
    <property type="evidence" value="ECO:0007669"/>
    <property type="project" value="TreeGrafter"/>
</dbReference>
<evidence type="ECO:0000313" key="3">
    <source>
        <dbReference type="Proteomes" id="UP000275078"/>
    </source>
</evidence>
<sequence length="754" mass="83923">MRSSISALVTRQFLRRNPLTTCSFSRRIHLPIACLQSARLTANLSNYAKTFSTSTSRYIFDTEIPAKGIWIPPAACPGCGAPAQLEDPEKPGYYSLESPKLPKLKLKSTKPIDEEEAIYRQALERVAGEQDVLEELGVIAPKEVVEEDEHEALRAMVQPVDPAEPAEKLEALEEDLDNAELETDRIVKDPEFIEEELAAREMEYLPEEKDVIPQKKTPPYCHRCLSMLHHHTAQPLPEEYQADLESIAQLMTDAKHKNNHIYHLIDAADFPMSVIPRLRTGIGRHLPKYMANRLEVTAVITRSDLLLPKREMVTELYGDIQHALRPLMHEKDDTTDPKTRMRVISVRNGWDVGRIKEQIASASNSGGIWIVGKANVGKSRFVGEILPEGSFTSIERLPEIGEDLNESHIGPLSVPTVSDIPGTTAGPVRVAIGSKASGKNKLKMEIIDLPGLERTDFTQFVRPDKRLKLALKKRPHGLQQTLKPGQSMLIAGIILITPKTPDLTFLVHSFLDAPVHICATERALELMNVADPEAMGRGRFLWQNPAPVVEVKVGAADGHVQVPNPIPSEIEQSLPTDLPDDPVSGKVYETVPVNAAGPETVKWNPKSAPTYTHPPEHIQSAGLFALNTDSTMWRNPKFWVDSKTAKKMIAAAPYRIYSTDILLSTMGWVEIAAQVRRKRLTQNGDWDIERPEVEVWTPMGEGVGQRASLNIDGRLRKGEREAGKFGERRTKKGGRGRKSMKGVKNSIKGQKALQ</sequence>
<dbReference type="Proteomes" id="UP000275078">
    <property type="component" value="Unassembled WGS sequence"/>
</dbReference>
<dbReference type="Gene3D" id="3.40.50.300">
    <property type="entry name" value="P-loop containing nucleotide triphosphate hydrolases"/>
    <property type="match status" value="1"/>
</dbReference>
<evidence type="ECO:0000256" key="1">
    <source>
        <dbReference type="SAM" id="MobiDB-lite"/>
    </source>
</evidence>
<feature type="compositionally biased region" description="Basic and acidic residues" evidence="1">
    <location>
        <begin position="716"/>
        <end position="728"/>
    </location>
</feature>
<accession>A0A3N4ISY2</accession>
<dbReference type="AlphaFoldDB" id="A0A3N4ISY2"/>
<reference evidence="2 3" key="1">
    <citation type="journal article" date="2018" name="Nat. Ecol. Evol.">
        <title>Pezizomycetes genomes reveal the molecular basis of ectomycorrhizal truffle lifestyle.</title>
        <authorList>
            <person name="Murat C."/>
            <person name="Payen T."/>
            <person name="Noel B."/>
            <person name="Kuo A."/>
            <person name="Morin E."/>
            <person name="Chen J."/>
            <person name="Kohler A."/>
            <person name="Krizsan K."/>
            <person name="Balestrini R."/>
            <person name="Da Silva C."/>
            <person name="Montanini B."/>
            <person name="Hainaut M."/>
            <person name="Levati E."/>
            <person name="Barry K.W."/>
            <person name="Belfiori B."/>
            <person name="Cichocki N."/>
            <person name="Clum A."/>
            <person name="Dockter R.B."/>
            <person name="Fauchery L."/>
            <person name="Guy J."/>
            <person name="Iotti M."/>
            <person name="Le Tacon F."/>
            <person name="Lindquist E.A."/>
            <person name="Lipzen A."/>
            <person name="Malagnac F."/>
            <person name="Mello A."/>
            <person name="Molinier V."/>
            <person name="Miyauchi S."/>
            <person name="Poulain J."/>
            <person name="Riccioni C."/>
            <person name="Rubini A."/>
            <person name="Sitrit Y."/>
            <person name="Splivallo R."/>
            <person name="Traeger S."/>
            <person name="Wang M."/>
            <person name="Zifcakova L."/>
            <person name="Wipf D."/>
            <person name="Zambonelli A."/>
            <person name="Paolocci F."/>
            <person name="Nowrousian M."/>
            <person name="Ottonello S."/>
            <person name="Baldrian P."/>
            <person name="Spatafora J.W."/>
            <person name="Henrissat B."/>
            <person name="Nagy L.G."/>
            <person name="Aury J.M."/>
            <person name="Wincker P."/>
            <person name="Grigoriev I.V."/>
            <person name="Bonfante P."/>
            <person name="Martin F.M."/>
        </authorList>
    </citation>
    <scope>NUCLEOTIDE SEQUENCE [LARGE SCALE GENOMIC DNA]</scope>
    <source>
        <strain evidence="2 3">RN42</strain>
    </source>
</reference>